<dbReference type="NCBIfam" id="TIGR00527">
    <property type="entry name" value="gcvH"/>
    <property type="match status" value="1"/>
</dbReference>
<dbReference type="GO" id="GO:0009249">
    <property type="term" value="P:protein lipoylation"/>
    <property type="evidence" value="ECO:0007669"/>
    <property type="project" value="TreeGrafter"/>
</dbReference>
<dbReference type="NCBIfam" id="NF002270">
    <property type="entry name" value="PRK01202.1"/>
    <property type="match status" value="1"/>
</dbReference>
<dbReference type="InterPro" id="IPR000089">
    <property type="entry name" value="Biotin_lipoyl"/>
</dbReference>
<organism evidence="6 7">
    <name type="scientific">SAR324 cluster bacterium</name>
    <dbReference type="NCBI Taxonomy" id="2024889"/>
    <lineage>
        <taxon>Bacteria</taxon>
        <taxon>Deltaproteobacteria</taxon>
        <taxon>SAR324 cluster</taxon>
    </lineage>
</organism>
<protein>
    <recommendedName>
        <fullName evidence="3">Glycine cleavage system H protein</fullName>
    </recommendedName>
</protein>
<dbReference type="InterPro" id="IPR011053">
    <property type="entry name" value="Single_hybrid_motif"/>
</dbReference>
<evidence type="ECO:0000256" key="3">
    <source>
        <dbReference type="HAMAP-Rule" id="MF_00272"/>
    </source>
</evidence>
<dbReference type="PANTHER" id="PTHR11715:SF3">
    <property type="entry name" value="GLYCINE CLEAVAGE SYSTEM H PROTEIN-RELATED"/>
    <property type="match status" value="1"/>
</dbReference>
<dbReference type="SUPFAM" id="SSF51230">
    <property type="entry name" value="Single hybrid motif"/>
    <property type="match status" value="1"/>
</dbReference>
<dbReference type="HAMAP" id="MF_00272">
    <property type="entry name" value="GcvH"/>
    <property type="match status" value="1"/>
</dbReference>
<comment type="cofactor">
    <cofactor evidence="3">
        <name>(R)-lipoate</name>
        <dbReference type="ChEBI" id="CHEBI:83088"/>
    </cofactor>
    <text evidence="3">Binds 1 lipoyl cofactor covalently.</text>
</comment>
<dbReference type="PROSITE" id="PS00189">
    <property type="entry name" value="LIPOYL"/>
    <property type="match status" value="1"/>
</dbReference>
<evidence type="ECO:0000259" key="5">
    <source>
        <dbReference type="PROSITE" id="PS50968"/>
    </source>
</evidence>
<dbReference type="EMBL" id="NZEX01000032">
    <property type="protein sequence ID" value="MAH62443.1"/>
    <property type="molecule type" value="Genomic_DNA"/>
</dbReference>
<evidence type="ECO:0000256" key="4">
    <source>
        <dbReference type="PIRSR" id="PIRSR617453-50"/>
    </source>
</evidence>
<evidence type="ECO:0000313" key="7">
    <source>
        <dbReference type="Proteomes" id="UP000226525"/>
    </source>
</evidence>
<gene>
    <name evidence="3 6" type="primary">gcvH</name>
    <name evidence="6" type="ORF">CMN54_03125</name>
</gene>
<dbReference type="GO" id="GO:0005960">
    <property type="term" value="C:glycine cleavage complex"/>
    <property type="evidence" value="ECO:0007669"/>
    <property type="project" value="InterPro"/>
</dbReference>
<evidence type="ECO:0000313" key="6">
    <source>
        <dbReference type="EMBL" id="MAH62443.1"/>
    </source>
</evidence>
<dbReference type="Gene3D" id="2.40.50.100">
    <property type="match status" value="1"/>
</dbReference>
<dbReference type="InterPro" id="IPR003016">
    <property type="entry name" value="2-oxoA_DH_lipoyl-BS"/>
</dbReference>
<comment type="function">
    <text evidence="3">The glycine cleavage system catalyzes the degradation of glycine. The H protein shuttles the methylamine group of glycine from the P protein to the T protein.</text>
</comment>
<reference evidence="7" key="1">
    <citation type="submission" date="2017-09" db="EMBL/GenBank/DDBJ databases">
        <title>The Reconstruction of 2,631 Draft Metagenome-Assembled Genomes from the Global Oceans.</title>
        <authorList>
            <person name="Tully B.J."/>
            <person name="Graham E.D."/>
            <person name="Heidelberg J.F."/>
        </authorList>
    </citation>
    <scope>NUCLEOTIDE SEQUENCE [LARGE SCALE GENOMIC DNA]</scope>
</reference>
<dbReference type="GO" id="GO:0019464">
    <property type="term" value="P:glycine decarboxylation via glycine cleavage system"/>
    <property type="evidence" value="ECO:0007669"/>
    <property type="project" value="UniProtKB-UniRule"/>
</dbReference>
<dbReference type="InterPro" id="IPR002930">
    <property type="entry name" value="GCV_H"/>
</dbReference>
<dbReference type="Proteomes" id="UP000226525">
    <property type="component" value="Unassembled WGS sequence"/>
</dbReference>
<dbReference type="GO" id="GO:0005829">
    <property type="term" value="C:cytosol"/>
    <property type="evidence" value="ECO:0007669"/>
    <property type="project" value="TreeGrafter"/>
</dbReference>
<comment type="caution">
    <text evidence="6">The sequence shown here is derived from an EMBL/GenBank/DDBJ whole genome shotgun (WGS) entry which is preliminary data.</text>
</comment>
<dbReference type="PANTHER" id="PTHR11715">
    <property type="entry name" value="GLYCINE CLEAVAGE SYSTEM H PROTEIN"/>
    <property type="match status" value="1"/>
</dbReference>
<dbReference type="PROSITE" id="PS50968">
    <property type="entry name" value="BIOTINYL_LIPOYL"/>
    <property type="match status" value="1"/>
</dbReference>
<feature type="domain" description="Lipoyl-binding" evidence="5">
    <location>
        <begin position="23"/>
        <end position="105"/>
    </location>
</feature>
<dbReference type="Pfam" id="PF01597">
    <property type="entry name" value="GCV_H"/>
    <property type="match status" value="1"/>
</dbReference>
<dbReference type="InterPro" id="IPR033753">
    <property type="entry name" value="GCV_H/Fam206"/>
</dbReference>
<feature type="modified residue" description="N6-lipoyllysine" evidence="3 4">
    <location>
        <position position="64"/>
    </location>
</feature>
<dbReference type="AlphaFoldDB" id="A0A2D6YGY3"/>
<evidence type="ECO:0000256" key="1">
    <source>
        <dbReference type="ARBA" id="ARBA00009249"/>
    </source>
</evidence>
<name>A0A2D6YGY3_9DELT</name>
<keyword evidence="2 3" id="KW-0450">Lipoyl</keyword>
<proteinExistence type="inferred from homology"/>
<comment type="similarity">
    <text evidence="1 3">Belongs to the GcvH family.</text>
</comment>
<sequence>MSQTPSDLKYTREHEWIRLDDNQAEIGITFHAQKSLGDIVYVELPSVGDELEAGEEFGTIESVKAVSSLFSPMSGKVTDINSELADRPETINEDCYDEGWLIRVALSGPDEQDNLLDDEEYDQFVLEETG</sequence>
<dbReference type="CDD" id="cd06848">
    <property type="entry name" value="GCS_H"/>
    <property type="match status" value="1"/>
</dbReference>
<accession>A0A2D6YGY3</accession>
<dbReference type="InterPro" id="IPR017453">
    <property type="entry name" value="GCV_H_sub"/>
</dbReference>
<comment type="subunit">
    <text evidence="3">The glycine cleavage system is composed of four proteins: P, T, L and H.</text>
</comment>
<evidence type="ECO:0000256" key="2">
    <source>
        <dbReference type="ARBA" id="ARBA00022823"/>
    </source>
</evidence>